<reference evidence="3 4" key="1">
    <citation type="submission" date="2015-06" db="EMBL/GenBank/DDBJ databases">
        <title>Draft genome sequencing of a biphenyl-degrading bacterium, Janthinobacterium lividum MEG1.</title>
        <authorList>
            <person name="Shimodaira J."/>
            <person name="Hatta T."/>
        </authorList>
    </citation>
    <scope>NUCLEOTIDE SEQUENCE [LARGE SCALE GENOMIC DNA]</scope>
    <source>
        <strain evidence="3 4">MEG1</strain>
        <plasmid evidence="3">pMEG01</plasmid>
    </source>
</reference>
<dbReference type="CDD" id="cd02440">
    <property type="entry name" value="AdoMet_MTases"/>
    <property type="match status" value="1"/>
</dbReference>
<dbReference type="SUPFAM" id="SSF53335">
    <property type="entry name" value="S-adenosyl-L-methionine-dependent methyltransferases"/>
    <property type="match status" value="1"/>
</dbReference>
<dbReference type="Gene3D" id="3.40.50.150">
    <property type="entry name" value="Vaccinia Virus protein VP39"/>
    <property type="match status" value="1"/>
</dbReference>
<accession>A0A1S1TZV8</accession>
<comment type="caution">
    <text evidence="3">The sequence shown here is derived from an EMBL/GenBank/DDBJ whole genome shotgun (WGS) entry which is preliminary data.</text>
</comment>
<keyword evidence="3" id="KW-0614">Plasmid</keyword>
<dbReference type="RefSeq" id="WP_071080468.1">
    <property type="nucleotide sequence ID" value="NZ_LFKP01000016.1"/>
</dbReference>
<dbReference type="InterPro" id="IPR041698">
    <property type="entry name" value="Methyltransf_25"/>
</dbReference>
<evidence type="ECO:0000313" key="4">
    <source>
        <dbReference type="Proteomes" id="UP000179840"/>
    </source>
</evidence>
<sequence length="211" mass="23508">MTDDNSFNDAAQIWDKRFRRADFLFGTEPSAYLAAHRCLLEAGKTALAVADGEGRNSIWLAKQGLQVDAFDVSPVGVSKAAELARHHDVTVNLRVSDCDAWDWQHEAYDVVAAIFVQFAGPEMRRRMFANMIGTLKPGGYLIIQGYTPKQLEYKTGGPGLLDHLYTADMMRVAFSILQIVELCEYEEELKEGIQHVGRSALLGMVARKPLT</sequence>
<protein>
    <submittedName>
        <fullName evidence="3">SAM-dependent methyltransferase</fullName>
    </submittedName>
</protein>
<gene>
    <name evidence="3" type="ORF">AKG95_29055</name>
</gene>
<dbReference type="PANTHER" id="PTHR43861:SF3">
    <property type="entry name" value="PUTATIVE (AFU_ORTHOLOGUE AFUA_2G14390)-RELATED"/>
    <property type="match status" value="1"/>
</dbReference>
<dbReference type="PANTHER" id="PTHR43861">
    <property type="entry name" value="TRANS-ACONITATE 2-METHYLTRANSFERASE-RELATED"/>
    <property type="match status" value="1"/>
</dbReference>
<dbReference type="EMBL" id="LFKP01000016">
    <property type="protein sequence ID" value="OHV93782.1"/>
    <property type="molecule type" value="Genomic_DNA"/>
</dbReference>
<keyword evidence="1 3" id="KW-0808">Transferase</keyword>
<evidence type="ECO:0000313" key="3">
    <source>
        <dbReference type="EMBL" id="OHV93782.1"/>
    </source>
</evidence>
<dbReference type="Pfam" id="PF13649">
    <property type="entry name" value="Methyltransf_25"/>
    <property type="match status" value="1"/>
</dbReference>
<name>A0A1S1TZV8_9BURK</name>
<geneLocation type="plasmid" evidence="3">
    <name>pMEG01</name>
</geneLocation>
<dbReference type="InterPro" id="IPR029063">
    <property type="entry name" value="SAM-dependent_MTases_sf"/>
</dbReference>
<evidence type="ECO:0000259" key="2">
    <source>
        <dbReference type="Pfam" id="PF13649"/>
    </source>
</evidence>
<keyword evidence="3" id="KW-0489">Methyltransferase</keyword>
<proteinExistence type="predicted"/>
<dbReference type="AlphaFoldDB" id="A0A1S1TZV8"/>
<evidence type="ECO:0000256" key="1">
    <source>
        <dbReference type="ARBA" id="ARBA00022679"/>
    </source>
</evidence>
<feature type="domain" description="Methyltransferase" evidence="2">
    <location>
        <begin position="47"/>
        <end position="139"/>
    </location>
</feature>
<dbReference type="Proteomes" id="UP000179840">
    <property type="component" value="Unassembled WGS sequence"/>
</dbReference>
<dbReference type="GO" id="GO:0008168">
    <property type="term" value="F:methyltransferase activity"/>
    <property type="evidence" value="ECO:0007669"/>
    <property type="project" value="UniProtKB-KW"/>
</dbReference>
<dbReference type="GO" id="GO:0032259">
    <property type="term" value="P:methylation"/>
    <property type="evidence" value="ECO:0007669"/>
    <property type="project" value="UniProtKB-KW"/>
</dbReference>
<organism evidence="3 4">
    <name type="scientific">Janthinobacterium lividum</name>
    <dbReference type="NCBI Taxonomy" id="29581"/>
    <lineage>
        <taxon>Bacteria</taxon>
        <taxon>Pseudomonadati</taxon>
        <taxon>Pseudomonadota</taxon>
        <taxon>Betaproteobacteria</taxon>
        <taxon>Burkholderiales</taxon>
        <taxon>Oxalobacteraceae</taxon>
        <taxon>Janthinobacterium</taxon>
    </lineage>
</organism>